<dbReference type="EMBL" id="UINC01015940">
    <property type="protein sequence ID" value="SVA66757.1"/>
    <property type="molecule type" value="Genomic_DNA"/>
</dbReference>
<feature type="non-terminal residue" evidence="1">
    <location>
        <position position="39"/>
    </location>
</feature>
<proteinExistence type="predicted"/>
<gene>
    <name evidence="1" type="ORF">METZ01_LOCUS119611</name>
</gene>
<reference evidence="1" key="1">
    <citation type="submission" date="2018-05" db="EMBL/GenBank/DDBJ databases">
        <authorList>
            <person name="Lanie J.A."/>
            <person name="Ng W.-L."/>
            <person name="Kazmierczak K.M."/>
            <person name="Andrzejewski T.M."/>
            <person name="Davidsen T.M."/>
            <person name="Wayne K.J."/>
            <person name="Tettelin H."/>
            <person name="Glass J.I."/>
            <person name="Rusch D."/>
            <person name="Podicherti R."/>
            <person name="Tsui H.-C.T."/>
            <person name="Winkler M.E."/>
        </authorList>
    </citation>
    <scope>NUCLEOTIDE SEQUENCE</scope>
</reference>
<feature type="non-terminal residue" evidence="1">
    <location>
        <position position="1"/>
    </location>
</feature>
<organism evidence="1">
    <name type="scientific">marine metagenome</name>
    <dbReference type="NCBI Taxonomy" id="408172"/>
    <lineage>
        <taxon>unclassified sequences</taxon>
        <taxon>metagenomes</taxon>
        <taxon>ecological metagenomes</taxon>
    </lineage>
</organism>
<dbReference type="AlphaFoldDB" id="A0A381XRD0"/>
<accession>A0A381XRD0</accession>
<evidence type="ECO:0000313" key="1">
    <source>
        <dbReference type="EMBL" id="SVA66757.1"/>
    </source>
</evidence>
<sequence length="39" mass="4329">CSTVKQDSRLINIHAGFNSLRNCPKQPPVKSNVSNFART</sequence>
<name>A0A381XRD0_9ZZZZ</name>
<protein>
    <submittedName>
        <fullName evidence="1">Uncharacterized protein</fullName>
    </submittedName>
</protein>